<feature type="domain" description="DUF3152" evidence="1">
    <location>
        <begin position="60"/>
        <end position="215"/>
    </location>
</feature>
<protein>
    <submittedName>
        <fullName evidence="2">DUF3152 domain-containing protein</fullName>
    </submittedName>
</protein>
<dbReference type="KEGG" id="mvl:KOY49_00815"/>
<sequence length="237" mass="25796">MATGGMAIAVALTPTVNITAPNENKSDAKKAISAKIFSEIKSPSSLSSFKVSDIQTPDWHSTLQSSKKLNSEMKKEVTYTISTKGNVRSNLSEFSKLVNETLNDNRGWARMGIVFKEVKEGGSFNLVLSQAELMSSFSSGCDADWSCRVGSSVIINDNRWSGATTAWNKAGGDIRNYRHMVINHEVGHWLGHGHLNCSGANNPAAVMQQQSIDLQGCAFNPWPLDSELWSTTLGIEL</sequence>
<dbReference type="SUPFAM" id="SSF55486">
    <property type="entry name" value="Metalloproteases ('zincins'), catalytic domain"/>
    <property type="match status" value="1"/>
</dbReference>
<dbReference type="InterPro" id="IPR024079">
    <property type="entry name" value="MetalloPept_cat_dom_sf"/>
</dbReference>
<evidence type="ECO:0000259" key="1">
    <source>
        <dbReference type="Pfam" id="PF11350"/>
    </source>
</evidence>
<dbReference type="InterPro" id="IPR022603">
    <property type="entry name" value="DUF3152"/>
</dbReference>
<reference evidence="2" key="1">
    <citation type="submission" date="2021-06" db="EMBL/GenBank/DDBJ databases">
        <title>An adapted protocol for Saccharibacteria cultivation: two new species join this phylum of Candidate Phyla Radiations.</title>
        <authorList>
            <person name="Ibrahim A."/>
            <person name="Maatouk M."/>
            <person name="Raoult D."/>
            <person name="Bittar F."/>
        </authorList>
    </citation>
    <scope>NUCLEOTIDE SEQUENCE</scope>
    <source>
        <strain evidence="2">IHU2</strain>
    </source>
</reference>
<organism evidence="2 3">
    <name type="scientific">Candidatus Minimicrobia vallesae</name>
    <dbReference type="NCBI Taxonomy" id="2841264"/>
    <lineage>
        <taxon>Bacteria</taxon>
        <taxon>Candidatus Saccharimonadota</taxon>
        <taxon>Candidatus Saccharimonadota incertae sedis</taxon>
        <taxon>Candidatus Minimicrobia</taxon>
    </lineage>
</organism>
<dbReference type="AlphaFoldDB" id="A0A8F1SAG4"/>
<evidence type="ECO:0000313" key="3">
    <source>
        <dbReference type="Proteomes" id="UP000677117"/>
    </source>
</evidence>
<dbReference type="GO" id="GO:0008237">
    <property type="term" value="F:metallopeptidase activity"/>
    <property type="evidence" value="ECO:0007669"/>
    <property type="project" value="InterPro"/>
</dbReference>
<dbReference type="EMBL" id="CP076459">
    <property type="protein sequence ID" value="QWQ31553.1"/>
    <property type="molecule type" value="Genomic_DNA"/>
</dbReference>
<gene>
    <name evidence="2" type="ORF">KOY49_00815</name>
</gene>
<name>A0A8F1SAG4_9BACT</name>
<dbReference type="Gene3D" id="3.40.390.10">
    <property type="entry name" value="Collagenase (Catalytic Domain)"/>
    <property type="match status" value="1"/>
</dbReference>
<evidence type="ECO:0000313" key="2">
    <source>
        <dbReference type="EMBL" id="QWQ31553.1"/>
    </source>
</evidence>
<dbReference type="Pfam" id="PF11350">
    <property type="entry name" value="DUF3152"/>
    <property type="match status" value="1"/>
</dbReference>
<dbReference type="Proteomes" id="UP000677117">
    <property type="component" value="Chromosome"/>
</dbReference>
<proteinExistence type="predicted"/>
<accession>A0A8F1SAG4</accession>
<keyword evidence="3" id="KW-1185">Reference proteome</keyword>